<organism evidence="1">
    <name type="scientific">Arundo donax</name>
    <name type="common">Giant reed</name>
    <name type="synonym">Donax arundinaceus</name>
    <dbReference type="NCBI Taxonomy" id="35708"/>
    <lineage>
        <taxon>Eukaryota</taxon>
        <taxon>Viridiplantae</taxon>
        <taxon>Streptophyta</taxon>
        <taxon>Embryophyta</taxon>
        <taxon>Tracheophyta</taxon>
        <taxon>Spermatophyta</taxon>
        <taxon>Magnoliopsida</taxon>
        <taxon>Liliopsida</taxon>
        <taxon>Poales</taxon>
        <taxon>Poaceae</taxon>
        <taxon>PACMAD clade</taxon>
        <taxon>Arundinoideae</taxon>
        <taxon>Arundineae</taxon>
        <taxon>Arundo</taxon>
    </lineage>
</organism>
<proteinExistence type="predicted"/>
<reference evidence="1" key="1">
    <citation type="submission" date="2014-09" db="EMBL/GenBank/DDBJ databases">
        <authorList>
            <person name="Magalhaes I.L.F."/>
            <person name="Oliveira U."/>
            <person name="Santos F.R."/>
            <person name="Vidigal T.H.D.A."/>
            <person name="Brescovit A.D."/>
            <person name="Santos A.J."/>
        </authorList>
    </citation>
    <scope>NUCLEOTIDE SEQUENCE</scope>
    <source>
        <tissue evidence="1">Shoot tissue taken approximately 20 cm above the soil surface</tissue>
    </source>
</reference>
<protein>
    <submittedName>
        <fullName evidence="1">Uncharacterized protein</fullName>
    </submittedName>
</protein>
<dbReference type="AlphaFoldDB" id="A0A0A9I236"/>
<name>A0A0A9I236_ARUDO</name>
<reference evidence="1" key="2">
    <citation type="journal article" date="2015" name="Data Brief">
        <title>Shoot transcriptome of the giant reed, Arundo donax.</title>
        <authorList>
            <person name="Barrero R.A."/>
            <person name="Guerrero F.D."/>
            <person name="Moolhuijzen P."/>
            <person name="Goolsby J.A."/>
            <person name="Tidwell J."/>
            <person name="Bellgard S.E."/>
            <person name="Bellgard M.I."/>
        </authorList>
    </citation>
    <scope>NUCLEOTIDE SEQUENCE</scope>
    <source>
        <tissue evidence="1">Shoot tissue taken approximately 20 cm above the soil surface</tissue>
    </source>
</reference>
<dbReference type="EMBL" id="GBRH01158663">
    <property type="protein sequence ID" value="JAE39233.1"/>
    <property type="molecule type" value="Transcribed_RNA"/>
</dbReference>
<evidence type="ECO:0000313" key="1">
    <source>
        <dbReference type="EMBL" id="JAE39233.1"/>
    </source>
</evidence>
<accession>A0A0A9I236</accession>
<sequence length="22" mass="2754">MMSLIFCKWIYVSNYVFSPFYD</sequence>